<evidence type="ECO:0000256" key="4">
    <source>
        <dbReference type="ARBA" id="ARBA00022801"/>
    </source>
</evidence>
<evidence type="ECO:0000256" key="5">
    <source>
        <dbReference type="ARBA" id="ARBA00022842"/>
    </source>
</evidence>
<dbReference type="EMBL" id="PYGD01000005">
    <property type="protein sequence ID" value="PSK91666.1"/>
    <property type="molecule type" value="Genomic_DNA"/>
</dbReference>
<dbReference type="Proteomes" id="UP000240572">
    <property type="component" value="Unassembled WGS sequence"/>
</dbReference>
<dbReference type="Pfam" id="PF00719">
    <property type="entry name" value="Pyrophosphatase"/>
    <property type="match status" value="1"/>
</dbReference>
<keyword evidence="7" id="KW-1185">Reference proteome</keyword>
<dbReference type="InterPro" id="IPR008162">
    <property type="entry name" value="Pyrophosphatase"/>
</dbReference>
<dbReference type="SUPFAM" id="SSF50324">
    <property type="entry name" value="Inorganic pyrophosphatase"/>
    <property type="match status" value="1"/>
</dbReference>
<organism evidence="6 7">
    <name type="scientific">Taibaiella chishuiensis</name>
    <dbReference type="NCBI Taxonomy" id="1434707"/>
    <lineage>
        <taxon>Bacteria</taxon>
        <taxon>Pseudomonadati</taxon>
        <taxon>Bacteroidota</taxon>
        <taxon>Chitinophagia</taxon>
        <taxon>Chitinophagales</taxon>
        <taxon>Chitinophagaceae</taxon>
        <taxon>Taibaiella</taxon>
    </lineage>
</organism>
<dbReference type="GO" id="GO:0006796">
    <property type="term" value="P:phosphate-containing compound metabolic process"/>
    <property type="evidence" value="ECO:0007669"/>
    <property type="project" value="InterPro"/>
</dbReference>
<dbReference type="PROSITE" id="PS00387">
    <property type="entry name" value="PPASE"/>
    <property type="match status" value="1"/>
</dbReference>
<keyword evidence="4" id="KW-0378">Hydrolase</keyword>
<evidence type="ECO:0000313" key="6">
    <source>
        <dbReference type="EMBL" id="PSK91666.1"/>
    </source>
</evidence>
<evidence type="ECO:0000313" key="7">
    <source>
        <dbReference type="Proteomes" id="UP000240572"/>
    </source>
</evidence>
<reference evidence="6 7" key="1">
    <citation type="submission" date="2018-03" db="EMBL/GenBank/DDBJ databases">
        <title>Genomic Encyclopedia of Type Strains, Phase III (KMG-III): the genomes of soil and plant-associated and newly described type strains.</title>
        <authorList>
            <person name="Whitman W."/>
        </authorList>
    </citation>
    <scope>NUCLEOTIDE SEQUENCE [LARGE SCALE GENOMIC DNA]</scope>
    <source>
        <strain evidence="6 7">CGMCC 1.12700</strain>
    </source>
</reference>
<gene>
    <name evidence="6" type="ORF">B0I18_105251</name>
</gene>
<comment type="caution">
    <text evidence="6">The sequence shown here is derived from an EMBL/GenBank/DDBJ whole genome shotgun (WGS) entry which is preliminary data.</text>
</comment>
<evidence type="ECO:0000256" key="3">
    <source>
        <dbReference type="ARBA" id="ARBA00022723"/>
    </source>
</evidence>
<dbReference type="PANTHER" id="PTHR10286">
    <property type="entry name" value="INORGANIC PYROPHOSPHATASE"/>
    <property type="match status" value="1"/>
</dbReference>
<protein>
    <recommendedName>
        <fullName evidence="2">inorganic diphosphatase</fullName>
        <ecNumber evidence="2">3.6.1.1</ecNumber>
    </recommendedName>
</protein>
<sequence>MKQNDKLYPVDVVIETPKGSSEKYAYQQDTGFFLIKKILPAGMVFPYDFGFIPGTRGEDGDPLDILVLSEFPGFPGVAMQCRLIGGFTARQGKKGQALEENDRYVAVPLVSDVFRGLGDWKQVPPKMLQELEYFFINYNAAEGKVFEPHAYLTAKQAMKKIRKQTI</sequence>
<dbReference type="InterPro" id="IPR036649">
    <property type="entry name" value="Pyrophosphatase_sf"/>
</dbReference>
<dbReference type="AlphaFoldDB" id="A0A2P8D3B7"/>
<keyword evidence="5" id="KW-0460">Magnesium</keyword>
<dbReference type="GO" id="GO:0005737">
    <property type="term" value="C:cytoplasm"/>
    <property type="evidence" value="ECO:0007669"/>
    <property type="project" value="InterPro"/>
</dbReference>
<comment type="cofactor">
    <cofactor evidence="1">
        <name>Mg(2+)</name>
        <dbReference type="ChEBI" id="CHEBI:18420"/>
    </cofactor>
</comment>
<evidence type="ECO:0000256" key="1">
    <source>
        <dbReference type="ARBA" id="ARBA00001946"/>
    </source>
</evidence>
<dbReference type="RefSeq" id="WP_181358486.1">
    <property type="nucleotide sequence ID" value="NZ_PYGD01000005.1"/>
</dbReference>
<accession>A0A2P8D3B7</accession>
<keyword evidence="3" id="KW-0479">Metal-binding</keyword>
<dbReference type="GO" id="GO:0004427">
    <property type="term" value="F:inorganic diphosphate phosphatase activity"/>
    <property type="evidence" value="ECO:0007669"/>
    <property type="project" value="UniProtKB-EC"/>
</dbReference>
<dbReference type="GO" id="GO:0000287">
    <property type="term" value="F:magnesium ion binding"/>
    <property type="evidence" value="ECO:0007669"/>
    <property type="project" value="InterPro"/>
</dbReference>
<evidence type="ECO:0000256" key="2">
    <source>
        <dbReference type="ARBA" id="ARBA00012146"/>
    </source>
</evidence>
<dbReference type="Gene3D" id="3.90.80.10">
    <property type="entry name" value="Inorganic pyrophosphatase"/>
    <property type="match status" value="1"/>
</dbReference>
<dbReference type="EC" id="3.6.1.1" evidence="2"/>
<name>A0A2P8D3B7_9BACT</name>
<proteinExistence type="predicted"/>